<reference evidence="4 5" key="1">
    <citation type="journal article" date="2024" name="IMA Fungus">
        <title>IMA Genome - F19 : A genome assembly and annotation guide to empower mycologists, including annotated draft genome sequences of Ceratocystis pirilliformis, Diaporthe australafricana, Fusarium ophioides, Paecilomyces lecythidis, and Sporothrix stenoceras.</title>
        <authorList>
            <person name="Aylward J."/>
            <person name="Wilson A.M."/>
            <person name="Visagie C.M."/>
            <person name="Spraker J."/>
            <person name="Barnes I."/>
            <person name="Buitendag C."/>
            <person name="Ceriani C."/>
            <person name="Del Mar Angel L."/>
            <person name="du Plessis D."/>
            <person name="Fuchs T."/>
            <person name="Gasser K."/>
            <person name="Kramer D."/>
            <person name="Li W."/>
            <person name="Munsamy K."/>
            <person name="Piso A."/>
            <person name="Price J.L."/>
            <person name="Sonnekus B."/>
            <person name="Thomas C."/>
            <person name="van der Nest A."/>
            <person name="van Dijk A."/>
            <person name="van Heerden A."/>
            <person name="van Vuuren N."/>
            <person name="Yilmaz N."/>
            <person name="Duong T.A."/>
            <person name="van der Merwe N.A."/>
            <person name="Wingfield M.J."/>
            <person name="Wingfield B.D."/>
        </authorList>
    </citation>
    <scope>NUCLEOTIDE SEQUENCE [LARGE SCALE GENOMIC DNA]</scope>
    <source>
        <strain evidence="4 5">CMW 18300</strain>
    </source>
</reference>
<evidence type="ECO:0000256" key="1">
    <source>
        <dbReference type="PROSITE-ProRule" id="PRU10141"/>
    </source>
</evidence>
<feature type="compositionally biased region" description="Polar residues" evidence="2">
    <location>
        <begin position="600"/>
        <end position="610"/>
    </location>
</feature>
<gene>
    <name evidence="4" type="ORF">Daus18300_014382</name>
</gene>
<comment type="caution">
    <text evidence="4">The sequence shown here is derived from an EMBL/GenBank/DDBJ whole genome shotgun (WGS) entry which is preliminary data.</text>
</comment>
<feature type="binding site" evidence="1">
    <location>
        <position position="191"/>
    </location>
    <ligand>
        <name>ATP</name>
        <dbReference type="ChEBI" id="CHEBI:30616"/>
    </ligand>
</feature>
<evidence type="ECO:0000313" key="4">
    <source>
        <dbReference type="EMBL" id="KAL1846021.1"/>
    </source>
</evidence>
<dbReference type="SUPFAM" id="SSF56112">
    <property type="entry name" value="Protein kinase-like (PK-like)"/>
    <property type="match status" value="1"/>
</dbReference>
<dbReference type="PANTHER" id="PTHR24359">
    <property type="entry name" value="SERINE/THREONINE-PROTEIN KINASE SBK1"/>
    <property type="match status" value="1"/>
</dbReference>
<dbReference type="InterPro" id="IPR011009">
    <property type="entry name" value="Kinase-like_dom_sf"/>
</dbReference>
<sequence>MQSSLHVDRTCIGALRERIEGSLVTSISQHRFLPTDKLHEILTRPSVHDAVQELTCGPDERIKLVDTIYNDGKRVFAMLIHNNWEDRIIDFRKHGALDNQFPLSKEHAEEIVGRQIGSRLALEFQWTFLPFTIPKQMWESQLQIDRPRILPFVSAKQIGSGAFSDVEKIGISPSQQNFTHNGSAEVQVVRKRLKVRDCMDEFNREERCLRLLNHLRHQNIIPLWGSYTYGDEHSFLFPYFDTDLGKLMMSEDRHKEFQWDFTFYSALTGLASALSNTHHLHLNETEHGIDFEGIGYHHDLRPPNILVSHDTFILADFGQGNLKDRADPSHTPYKIIGGDYIAPECTDMEERPQPVDRSIDVWAFGCLIVEVATYMLKSVDGVLEFRKKRLTPGRFPQFKDAGFYQPHGDVKQEVLDWIKKLGQDSSLASPASLLLELSVQALRKDPQERPTMDQLHQRLAFLSLQTHFDSVSDNFREICGAGGPYVPAENHHLESLRLAQQRFETWGQILGLDDHGIPTNDYVPMKRCVEVVRNLFFETQEAPDKRAFGDLSILNSIQHDMDQSIKELWDSLPASLVPSANDNLHQRGLFETWDAPTTATSGALQSSSVQHSPGTSTKPTSHPSTSVKTAINATQDFTGDNSDASSTYSDGTVLPLRKGRNQYEAKLAEDLLEYLFSISKDKSLSKRRPMHFRSIFNDSQESSVRSILGRHIGKS</sequence>
<evidence type="ECO:0000259" key="3">
    <source>
        <dbReference type="PROSITE" id="PS50011"/>
    </source>
</evidence>
<dbReference type="PROSITE" id="PS50011">
    <property type="entry name" value="PROTEIN_KINASE_DOM"/>
    <property type="match status" value="1"/>
</dbReference>
<dbReference type="Gene3D" id="3.30.200.20">
    <property type="entry name" value="Phosphorylase Kinase, domain 1"/>
    <property type="match status" value="1"/>
</dbReference>
<dbReference type="InterPro" id="IPR000719">
    <property type="entry name" value="Prot_kinase_dom"/>
</dbReference>
<evidence type="ECO:0000256" key="2">
    <source>
        <dbReference type="SAM" id="MobiDB-lite"/>
    </source>
</evidence>
<evidence type="ECO:0000313" key="5">
    <source>
        <dbReference type="Proteomes" id="UP001583177"/>
    </source>
</evidence>
<feature type="compositionally biased region" description="Low complexity" evidence="2">
    <location>
        <begin position="611"/>
        <end position="627"/>
    </location>
</feature>
<dbReference type="PROSITE" id="PS00107">
    <property type="entry name" value="PROTEIN_KINASE_ATP"/>
    <property type="match status" value="1"/>
</dbReference>
<proteinExistence type="predicted"/>
<organism evidence="4 5">
    <name type="scientific">Diaporthe australafricana</name>
    <dbReference type="NCBI Taxonomy" id="127596"/>
    <lineage>
        <taxon>Eukaryota</taxon>
        <taxon>Fungi</taxon>
        <taxon>Dikarya</taxon>
        <taxon>Ascomycota</taxon>
        <taxon>Pezizomycotina</taxon>
        <taxon>Sordariomycetes</taxon>
        <taxon>Sordariomycetidae</taxon>
        <taxon>Diaporthales</taxon>
        <taxon>Diaporthaceae</taxon>
        <taxon>Diaporthe</taxon>
    </lineage>
</organism>
<feature type="region of interest" description="Disordered" evidence="2">
    <location>
        <begin position="600"/>
        <end position="627"/>
    </location>
</feature>
<dbReference type="Pfam" id="PF00069">
    <property type="entry name" value="Pkinase"/>
    <property type="match status" value="1"/>
</dbReference>
<feature type="domain" description="Protein kinase" evidence="3">
    <location>
        <begin position="152"/>
        <end position="462"/>
    </location>
</feature>
<dbReference type="PANTHER" id="PTHR24359:SF1">
    <property type="entry name" value="INHIBITOR OF NUCLEAR FACTOR KAPPA-B KINASE EPSILON SUBUNIT HOMOLOG 1-RELATED"/>
    <property type="match status" value="1"/>
</dbReference>
<keyword evidence="1" id="KW-0547">Nucleotide-binding</keyword>
<name>A0ABR3VVG8_9PEZI</name>
<dbReference type="Gene3D" id="1.10.510.10">
    <property type="entry name" value="Transferase(Phosphotransferase) domain 1"/>
    <property type="match status" value="1"/>
</dbReference>
<dbReference type="EMBL" id="JAWRVE010000283">
    <property type="protein sequence ID" value="KAL1846021.1"/>
    <property type="molecule type" value="Genomic_DNA"/>
</dbReference>
<accession>A0ABR3VVG8</accession>
<keyword evidence="5" id="KW-1185">Reference proteome</keyword>
<protein>
    <recommendedName>
        <fullName evidence="3">Protein kinase domain-containing protein</fullName>
    </recommendedName>
</protein>
<keyword evidence="1" id="KW-0067">ATP-binding</keyword>
<dbReference type="InterPro" id="IPR017441">
    <property type="entry name" value="Protein_kinase_ATP_BS"/>
</dbReference>
<dbReference type="Proteomes" id="UP001583177">
    <property type="component" value="Unassembled WGS sequence"/>
</dbReference>